<name>A0A4Q9KCP5_9ACTN</name>
<dbReference type="Proteomes" id="UP000292373">
    <property type="component" value="Unassembled WGS sequence"/>
</dbReference>
<feature type="transmembrane region" description="Helical" evidence="1">
    <location>
        <begin position="36"/>
        <end position="55"/>
    </location>
</feature>
<keyword evidence="1" id="KW-1133">Transmembrane helix</keyword>
<reference evidence="2 3" key="1">
    <citation type="submission" date="2019-01" db="EMBL/GenBank/DDBJ databases">
        <title>Lactibacter flavus gen. nov., sp. nov., a novel bacterium of the family Propionibacteriaceae isolated from raw milk and dairy products.</title>
        <authorList>
            <person name="Huptas C."/>
            <person name="Wenning M."/>
            <person name="Breitenwieser F."/>
            <person name="Doll E."/>
            <person name="Von Neubeck M."/>
            <person name="Busse H.-J."/>
            <person name="Scherer S."/>
        </authorList>
    </citation>
    <scope>NUCLEOTIDE SEQUENCE [LARGE SCALE GENOMIC DNA]</scope>
    <source>
        <strain evidence="2 3">KCTC 33808</strain>
    </source>
</reference>
<evidence type="ECO:0000256" key="1">
    <source>
        <dbReference type="SAM" id="Phobius"/>
    </source>
</evidence>
<evidence type="ECO:0000313" key="3">
    <source>
        <dbReference type="Proteomes" id="UP000292373"/>
    </source>
</evidence>
<gene>
    <name evidence="2" type="ORF">ET989_13780</name>
</gene>
<dbReference type="EMBL" id="SDMQ01000019">
    <property type="protein sequence ID" value="TBT82654.1"/>
    <property type="molecule type" value="Genomic_DNA"/>
</dbReference>
<protein>
    <submittedName>
        <fullName evidence="2">Uncharacterized protein</fullName>
    </submittedName>
</protein>
<evidence type="ECO:0000313" key="2">
    <source>
        <dbReference type="EMBL" id="TBT82654.1"/>
    </source>
</evidence>
<feature type="transmembrane region" description="Helical" evidence="1">
    <location>
        <begin position="12"/>
        <end position="30"/>
    </location>
</feature>
<organism evidence="2 3">
    <name type="scientific">Propioniciclava sinopodophylli</name>
    <dbReference type="NCBI Taxonomy" id="1837344"/>
    <lineage>
        <taxon>Bacteria</taxon>
        <taxon>Bacillati</taxon>
        <taxon>Actinomycetota</taxon>
        <taxon>Actinomycetes</taxon>
        <taxon>Propionibacteriales</taxon>
        <taxon>Propionibacteriaceae</taxon>
        <taxon>Propioniciclava</taxon>
    </lineage>
</organism>
<keyword evidence="1" id="KW-0812">Transmembrane</keyword>
<dbReference type="RefSeq" id="WP_131169964.1">
    <property type="nucleotide sequence ID" value="NZ_SDMQ01000019.1"/>
</dbReference>
<proteinExistence type="predicted"/>
<dbReference type="AlphaFoldDB" id="A0A4Q9KCP5"/>
<accession>A0A4Q9KCP5</accession>
<comment type="caution">
    <text evidence="2">The sequence shown here is derived from an EMBL/GenBank/DDBJ whole genome shotgun (WGS) entry which is preliminary data.</text>
</comment>
<keyword evidence="3" id="KW-1185">Reference proteome</keyword>
<keyword evidence="1" id="KW-0472">Membrane</keyword>
<sequence>MDAAPEALHDDRLALAGALAFGAFMAGQMVVDGRRVSIGVATALTAALAPFVSGVEPVFLPQRRFPAGHGTLAVGTDPGGLQELMSEASAQVGLEVCPGDQATGRMLVGRTMRLASNATALRNLAATINGARVYPEAAVAVLFAEDLGCDHLVIRADAALDAMRPAFIAAGLRLDVLPPISSGR</sequence>